<accession>A0A386KS14</accession>
<keyword evidence="2" id="KW-1185">Reference proteome</keyword>
<reference evidence="1 2" key="1">
    <citation type="submission" date="2018-08" db="EMBL/GenBank/DDBJ databases">
        <authorList>
            <person name="Aguilera M."/>
            <person name="Argaez Licea L."/>
            <person name="Bal P."/>
            <person name="Belles-Elsea T."/>
            <person name="Bennett C."/>
            <person name="Blanton K."/>
            <person name="Britt K."/>
            <person name="Busk T."/>
            <person name="Cash C."/>
            <person name="Dang T."/>
            <person name="Dillard A."/>
            <person name="Eickhoff A."/>
            <person name="Gallardo J."/>
            <person name="Gragg C."/>
            <person name="Gunkel S."/>
            <person name="Gutierrez D."/>
            <person name="Hunt A."/>
            <person name="Kohanek J."/>
            <person name="Lachance B."/>
            <person name="Laqui K."/>
            <person name="Lindsey L."/>
            <person name="Nukala N."/>
            <person name="O'Malley M."/>
            <person name="Pena Z."/>
            <person name="Porras F."/>
            <person name="Quiroz D."/>
            <person name="Riggs C."/>
            <person name="Rollins J."/>
            <person name="Vang M."/>
            <person name="Woliver C."/>
            <person name="Yeh Y."/>
            <person name="Valle-Rivera A."/>
            <person name="Gurney S.M.R."/>
            <person name="Garlena R.A."/>
            <person name="Russell D.A."/>
            <person name="Pope W.H."/>
            <person name="Jacobs-Sera D."/>
            <person name="Hatfull G.F."/>
        </authorList>
    </citation>
    <scope>NUCLEOTIDE SEQUENCE [LARGE SCALE GENOMIC DNA]</scope>
</reference>
<proteinExistence type="predicted"/>
<dbReference type="KEGG" id="vg:60326062"/>
<dbReference type="EMBL" id="MH744415">
    <property type="protein sequence ID" value="AYD87839.1"/>
    <property type="molecule type" value="Genomic_DNA"/>
</dbReference>
<evidence type="ECO:0000313" key="2">
    <source>
        <dbReference type="Proteomes" id="UP000275242"/>
    </source>
</evidence>
<organism evidence="1 2">
    <name type="scientific">Mycobacterium phage ArcusAngelus</name>
    <dbReference type="NCBI Taxonomy" id="2315613"/>
    <lineage>
        <taxon>Viruses</taxon>
        <taxon>Duplodnaviria</taxon>
        <taxon>Heunggongvirae</taxon>
        <taxon>Uroviricota</taxon>
        <taxon>Caudoviricetes</taxon>
        <taxon>Gracegardnervirinae</taxon>
        <taxon>Cheoctovirus</taxon>
        <taxon>Cheoctovirus arcusangelus</taxon>
    </lineage>
</organism>
<sequence>MRRVKLEYPDSPREVWCYDGRENVHGVDCYVWFRHLVVPDESGFSMYSYAHAVESFWPHVGSIVQSEPNQEGDH</sequence>
<name>A0A386KS14_9CAUD</name>
<protein>
    <submittedName>
        <fullName evidence="1">Uncharacterized protein</fullName>
    </submittedName>
</protein>
<dbReference type="GeneID" id="60326062"/>
<gene>
    <name evidence="1" type="primary">91</name>
    <name evidence="1" type="ORF">SEA_ARCUSANGELUS_91</name>
</gene>
<dbReference type="RefSeq" id="YP_009954569.1">
    <property type="nucleotide sequence ID" value="NC_051633.1"/>
</dbReference>
<evidence type="ECO:0000313" key="1">
    <source>
        <dbReference type="EMBL" id="AYD87839.1"/>
    </source>
</evidence>
<dbReference type="Proteomes" id="UP000275242">
    <property type="component" value="Segment"/>
</dbReference>